<evidence type="ECO:0000256" key="1">
    <source>
        <dbReference type="SAM" id="MobiDB-lite"/>
    </source>
</evidence>
<organism evidence="2 3">
    <name type="scientific">Colletotrichum zoysiae</name>
    <dbReference type="NCBI Taxonomy" id="1216348"/>
    <lineage>
        <taxon>Eukaryota</taxon>
        <taxon>Fungi</taxon>
        <taxon>Dikarya</taxon>
        <taxon>Ascomycota</taxon>
        <taxon>Pezizomycotina</taxon>
        <taxon>Sordariomycetes</taxon>
        <taxon>Hypocreomycetidae</taxon>
        <taxon>Glomerellales</taxon>
        <taxon>Glomerellaceae</taxon>
        <taxon>Colletotrichum</taxon>
        <taxon>Colletotrichum graminicola species complex</taxon>
    </lineage>
</organism>
<accession>A0AAD9HP12</accession>
<dbReference type="EMBL" id="MU842836">
    <property type="protein sequence ID" value="KAK2031817.1"/>
    <property type="molecule type" value="Genomic_DNA"/>
</dbReference>
<comment type="caution">
    <text evidence="2">The sequence shown here is derived from an EMBL/GenBank/DDBJ whole genome shotgun (WGS) entry which is preliminary data.</text>
</comment>
<name>A0AAD9HP12_9PEZI</name>
<protein>
    <submittedName>
        <fullName evidence="2">Uncharacterized protein</fullName>
    </submittedName>
</protein>
<evidence type="ECO:0000313" key="3">
    <source>
        <dbReference type="Proteomes" id="UP001232148"/>
    </source>
</evidence>
<gene>
    <name evidence="2" type="ORF">LX32DRAFT_636848</name>
</gene>
<sequence>MNGPVFTSLQPLMDAQGGDGCISFVLPTVGQPSGGFDRDIDGAGTGLFDPARDCH</sequence>
<dbReference type="AlphaFoldDB" id="A0AAD9HP12"/>
<keyword evidence="3" id="KW-1185">Reference proteome</keyword>
<reference evidence="2" key="1">
    <citation type="submission" date="2021-06" db="EMBL/GenBank/DDBJ databases">
        <title>Comparative genomics, transcriptomics and evolutionary studies reveal genomic signatures of adaptation to plant cell wall in hemibiotrophic fungi.</title>
        <authorList>
            <consortium name="DOE Joint Genome Institute"/>
            <person name="Baroncelli R."/>
            <person name="Diaz J.F."/>
            <person name="Benocci T."/>
            <person name="Peng M."/>
            <person name="Battaglia E."/>
            <person name="Haridas S."/>
            <person name="Andreopoulos W."/>
            <person name="Labutti K."/>
            <person name="Pangilinan J."/>
            <person name="Floch G.L."/>
            <person name="Makela M.R."/>
            <person name="Henrissat B."/>
            <person name="Grigoriev I.V."/>
            <person name="Crouch J.A."/>
            <person name="De Vries R.P."/>
            <person name="Sukno S.A."/>
            <person name="Thon M.R."/>
        </authorList>
    </citation>
    <scope>NUCLEOTIDE SEQUENCE</scope>
    <source>
        <strain evidence="2">MAFF235873</strain>
    </source>
</reference>
<feature type="region of interest" description="Disordered" evidence="1">
    <location>
        <begin position="33"/>
        <end position="55"/>
    </location>
</feature>
<proteinExistence type="predicted"/>
<dbReference type="Proteomes" id="UP001232148">
    <property type="component" value="Unassembled WGS sequence"/>
</dbReference>
<evidence type="ECO:0000313" key="2">
    <source>
        <dbReference type="EMBL" id="KAK2031817.1"/>
    </source>
</evidence>